<dbReference type="GO" id="GO:0016747">
    <property type="term" value="F:acyltransferase activity, transferring groups other than amino-acyl groups"/>
    <property type="evidence" value="ECO:0007669"/>
    <property type="project" value="InterPro"/>
</dbReference>
<dbReference type="CDD" id="cd04301">
    <property type="entry name" value="NAT_SF"/>
    <property type="match status" value="1"/>
</dbReference>
<keyword evidence="2" id="KW-0808">Transferase</keyword>
<dbReference type="Gene3D" id="3.40.630.30">
    <property type="match status" value="1"/>
</dbReference>
<gene>
    <name evidence="2" type="ORF">EV192_112319</name>
</gene>
<evidence type="ECO:0000259" key="1">
    <source>
        <dbReference type="PROSITE" id="PS51186"/>
    </source>
</evidence>
<dbReference type="Proteomes" id="UP000295680">
    <property type="component" value="Unassembled WGS sequence"/>
</dbReference>
<evidence type="ECO:0000313" key="2">
    <source>
        <dbReference type="EMBL" id="TCO52587.1"/>
    </source>
</evidence>
<dbReference type="InterPro" id="IPR000182">
    <property type="entry name" value="GNAT_dom"/>
</dbReference>
<dbReference type="EMBL" id="SLWS01000012">
    <property type="protein sequence ID" value="TCO52587.1"/>
    <property type="molecule type" value="Genomic_DNA"/>
</dbReference>
<dbReference type="PROSITE" id="PS51186">
    <property type="entry name" value="GNAT"/>
    <property type="match status" value="1"/>
</dbReference>
<feature type="domain" description="N-acetyltransferase" evidence="1">
    <location>
        <begin position="3"/>
        <end position="141"/>
    </location>
</feature>
<dbReference type="SUPFAM" id="SSF55729">
    <property type="entry name" value="Acyl-CoA N-acyltransferases (Nat)"/>
    <property type="match status" value="1"/>
</dbReference>
<dbReference type="InterPro" id="IPR016181">
    <property type="entry name" value="Acyl_CoA_acyltransferase"/>
</dbReference>
<sequence>MVPVVRPPAVTELPQLGEIERAADTLFEPLGIVFQPGSVIDEVSDPGKVLVVGDPPVAFAYADRLDTRLHLHQIAVHPAHVRTGIGSALMAAVIGRAGSAGVTLTTFRDVPWNGPWYARLGFVELADPGPDLAALVAAERDLAELGPRVVLYRTGT</sequence>
<reference evidence="2 3" key="1">
    <citation type="submission" date="2019-03" db="EMBL/GenBank/DDBJ databases">
        <title>Genomic Encyclopedia of Type Strains, Phase IV (KMG-IV): sequencing the most valuable type-strain genomes for metagenomic binning, comparative biology and taxonomic classification.</title>
        <authorList>
            <person name="Goeker M."/>
        </authorList>
    </citation>
    <scope>NUCLEOTIDE SEQUENCE [LARGE SCALE GENOMIC DNA]</scope>
    <source>
        <strain evidence="2 3">DSM 45934</strain>
    </source>
</reference>
<proteinExistence type="predicted"/>
<keyword evidence="3" id="KW-1185">Reference proteome</keyword>
<dbReference type="AlphaFoldDB" id="A0A4R2J4B4"/>
<organism evidence="2 3">
    <name type="scientific">Actinocrispum wychmicini</name>
    <dbReference type="NCBI Taxonomy" id="1213861"/>
    <lineage>
        <taxon>Bacteria</taxon>
        <taxon>Bacillati</taxon>
        <taxon>Actinomycetota</taxon>
        <taxon>Actinomycetes</taxon>
        <taxon>Pseudonocardiales</taxon>
        <taxon>Pseudonocardiaceae</taxon>
        <taxon>Actinocrispum</taxon>
    </lineage>
</organism>
<dbReference type="Pfam" id="PF13508">
    <property type="entry name" value="Acetyltransf_7"/>
    <property type="match status" value="1"/>
</dbReference>
<dbReference type="RefSeq" id="WP_132124497.1">
    <property type="nucleotide sequence ID" value="NZ_SLWS01000012.1"/>
</dbReference>
<dbReference type="OrthoDB" id="572496at2"/>
<accession>A0A4R2J4B4</accession>
<evidence type="ECO:0000313" key="3">
    <source>
        <dbReference type="Proteomes" id="UP000295680"/>
    </source>
</evidence>
<protein>
    <submittedName>
        <fullName evidence="2">Acetyltransferase (GNAT) family protein</fullName>
    </submittedName>
</protein>
<comment type="caution">
    <text evidence="2">The sequence shown here is derived from an EMBL/GenBank/DDBJ whole genome shotgun (WGS) entry which is preliminary data.</text>
</comment>
<name>A0A4R2J4B4_9PSEU</name>